<keyword evidence="2" id="KW-0812">Transmembrane</keyword>
<dbReference type="EMBL" id="LNIX01000008">
    <property type="protein sequence ID" value="OXA51183.1"/>
    <property type="molecule type" value="Genomic_DNA"/>
</dbReference>
<dbReference type="AlphaFoldDB" id="A0A226E0X9"/>
<protein>
    <submittedName>
        <fullName evidence="3">Adiponectin receptor protein</fullName>
    </submittedName>
</protein>
<organism evidence="3 4">
    <name type="scientific">Folsomia candida</name>
    <name type="common">Springtail</name>
    <dbReference type="NCBI Taxonomy" id="158441"/>
    <lineage>
        <taxon>Eukaryota</taxon>
        <taxon>Metazoa</taxon>
        <taxon>Ecdysozoa</taxon>
        <taxon>Arthropoda</taxon>
        <taxon>Hexapoda</taxon>
        <taxon>Collembola</taxon>
        <taxon>Entomobryomorpha</taxon>
        <taxon>Isotomoidea</taxon>
        <taxon>Isotomidae</taxon>
        <taxon>Proisotominae</taxon>
        <taxon>Folsomia</taxon>
    </lineage>
</organism>
<keyword evidence="2" id="KW-0472">Membrane</keyword>
<reference evidence="3 4" key="1">
    <citation type="submission" date="2015-12" db="EMBL/GenBank/DDBJ databases">
        <title>The genome of Folsomia candida.</title>
        <authorList>
            <person name="Faddeeva A."/>
            <person name="Derks M.F."/>
            <person name="Anvar Y."/>
            <person name="Smit S."/>
            <person name="Van Straalen N."/>
            <person name="Roelofs D."/>
        </authorList>
    </citation>
    <scope>NUCLEOTIDE SEQUENCE [LARGE SCALE GENOMIC DNA]</scope>
    <source>
        <strain evidence="3 4">VU population</strain>
        <tissue evidence="3">Whole body</tissue>
    </source>
</reference>
<feature type="transmembrane region" description="Helical" evidence="2">
    <location>
        <begin position="223"/>
        <end position="242"/>
    </location>
</feature>
<gene>
    <name evidence="3" type="ORF">Fcan01_14626</name>
</gene>
<name>A0A226E0X9_FOLCA</name>
<feature type="transmembrane region" description="Helical" evidence="2">
    <location>
        <begin position="103"/>
        <end position="118"/>
    </location>
</feature>
<feature type="transmembrane region" description="Helical" evidence="2">
    <location>
        <begin position="153"/>
        <end position="173"/>
    </location>
</feature>
<evidence type="ECO:0000256" key="1">
    <source>
        <dbReference type="SAM" id="MobiDB-lite"/>
    </source>
</evidence>
<evidence type="ECO:0000256" key="2">
    <source>
        <dbReference type="SAM" id="Phobius"/>
    </source>
</evidence>
<comment type="caution">
    <text evidence="3">The sequence shown here is derived from an EMBL/GenBank/DDBJ whole genome shotgun (WGS) entry which is preliminary data.</text>
</comment>
<accession>A0A226E0X9</accession>
<feature type="compositionally biased region" description="Polar residues" evidence="1">
    <location>
        <begin position="268"/>
        <end position="290"/>
    </location>
</feature>
<evidence type="ECO:0000313" key="3">
    <source>
        <dbReference type="EMBL" id="OXA51183.1"/>
    </source>
</evidence>
<feature type="transmembrane region" description="Helical" evidence="2">
    <location>
        <begin position="124"/>
        <end position="141"/>
    </location>
</feature>
<feature type="transmembrane region" description="Helical" evidence="2">
    <location>
        <begin position="29"/>
        <end position="49"/>
    </location>
</feature>
<keyword evidence="4" id="KW-1185">Reference proteome</keyword>
<evidence type="ECO:0000313" key="4">
    <source>
        <dbReference type="Proteomes" id="UP000198287"/>
    </source>
</evidence>
<dbReference type="Proteomes" id="UP000198287">
    <property type="component" value="Unassembled WGS sequence"/>
</dbReference>
<feature type="transmembrane region" description="Helical" evidence="2">
    <location>
        <begin position="61"/>
        <end position="82"/>
    </location>
</feature>
<keyword evidence="3" id="KW-0675">Receptor</keyword>
<feature type="region of interest" description="Disordered" evidence="1">
    <location>
        <begin position="267"/>
        <end position="290"/>
    </location>
</feature>
<dbReference type="OrthoDB" id="10423595at2759"/>
<sequence>MEDVVNSLTSAPGVKDFLKRFKSLYKESSVWTLVRGCLIFSSWMVYYLIFVSPETTGVLDIIILILFLLGALLYVASSSLFTKLSRTFSRQDWIKYLKTGNKYLFMILSFGPGLYFAFKYEHFILRFYLVVHFVTSFYFLYKRYKEFELEPFLIGLAMSVGIYMVGPIIRGFFSIFGSSWFWTSCASTVEGAADLALAVTFLLGLPQKYLPSNMLFGLKLIKYFLYFLSWQTWFILMVVATWSNLGAGAQALIDTYNNIEVGGRNNKIGDNNARQPNTHQTATTLNNKNR</sequence>
<proteinExistence type="predicted"/>
<keyword evidence="2" id="KW-1133">Transmembrane helix</keyword>